<protein>
    <submittedName>
        <fullName evidence="1">Uncharacterized protein</fullName>
    </submittedName>
</protein>
<organism evidence="1 2">
    <name type="scientific">Fimbriimonas ginsengisoli</name>
    <dbReference type="NCBI Taxonomy" id="1005039"/>
    <lineage>
        <taxon>Bacteria</taxon>
        <taxon>Bacillati</taxon>
        <taxon>Armatimonadota</taxon>
        <taxon>Fimbriimonadia</taxon>
        <taxon>Fimbriimonadales</taxon>
        <taxon>Fimbriimonadaceae</taxon>
        <taxon>Fimbriimonas</taxon>
    </lineage>
</organism>
<dbReference type="EMBL" id="JACOSL010000033">
    <property type="protein sequence ID" value="MBI1756514.1"/>
    <property type="molecule type" value="Genomic_DNA"/>
</dbReference>
<gene>
    <name evidence="1" type="ORF">HYR64_05345</name>
</gene>
<reference evidence="1" key="1">
    <citation type="submission" date="2020-07" db="EMBL/GenBank/DDBJ databases">
        <title>Huge and variable diversity of episymbiotic CPR bacteria and DPANN archaea in groundwater ecosystems.</title>
        <authorList>
            <person name="He C.Y."/>
            <person name="Keren R."/>
            <person name="Whittaker M."/>
            <person name="Farag I.F."/>
            <person name="Doudna J."/>
            <person name="Cate J.H.D."/>
            <person name="Banfield J.F."/>
        </authorList>
    </citation>
    <scope>NUCLEOTIDE SEQUENCE</scope>
    <source>
        <strain evidence="1">NC_groundwater_17_Pr7_B-0.1um_64_12</strain>
    </source>
</reference>
<accession>A0A931LSH8</accession>
<name>A0A931LSH8_FIMGI</name>
<evidence type="ECO:0000313" key="1">
    <source>
        <dbReference type="EMBL" id="MBI1756514.1"/>
    </source>
</evidence>
<dbReference type="Proteomes" id="UP000727962">
    <property type="component" value="Unassembled WGS sequence"/>
</dbReference>
<dbReference type="AlphaFoldDB" id="A0A931LSH8"/>
<sequence>MASAKARGRFIVVEPSIRSVGGHYLQYALYVLRAAAELGFEPVLACHRDFPVEPVEGIQVVSVFANTFWGRWESAARPPTRLSRLCARALRLRSGLSHRFQVAWYFSGLYSFLGQILGPPFSKGFLGAALYKICRPFASLDTAIQKGMKKRTATGSRFVEATSEAISQFTTDLLQLHLQLSLRTGDHVLLATVSGAELTGVLGALRDDPALDAARWHLVFRRNIRPNPRINFSPEDAETRLIKRGLAWHRRCRPNVRLYTDTEALTEEYNTVWRHPVFRTLPIPHVRAREKPPEPAPYVVSYIGDARVEKGFPLLIPLVESVKASLLDTNKCRIRLQANFNTASGDPECVYARNQLRLYPDEQVELLTEPLSEEAYWKHIETSHVVLIPYDHNNYSQRSSGIFAECLGKEIPVIVPAGTWMSRQLQSHANQRLAELYGRGRIFDQSHLAAVPAPVTEGLVNPLESRWFIEWEEPKVIVATGCPKDAAQAIFRLNVHGRWQVRLQIDQRNADLALVLREDRLLEVTDPKTATQSYTLIELQQAAASLEIQVFGYRLMDLESHDAFGLSFVDRKDAEPFAGLGEIYFGADEIPALLERIVAHYDLYRAQLAAFGPEWRCLHSGAGFMKALNLETA</sequence>
<comment type="caution">
    <text evidence="1">The sequence shown here is derived from an EMBL/GenBank/DDBJ whole genome shotgun (WGS) entry which is preliminary data.</text>
</comment>
<evidence type="ECO:0000313" key="2">
    <source>
        <dbReference type="Proteomes" id="UP000727962"/>
    </source>
</evidence>
<proteinExistence type="predicted"/>